<protein>
    <recommendedName>
        <fullName evidence="2 8">Shikimate dehydrogenase (NADP(+))</fullName>
        <shortName evidence="8">SDH</shortName>
        <ecNumber evidence="2 8">1.1.1.25</ecNumber>
    </recommendedName>
</protein>
<evidence type="ECO:0000256" key="6">
    <source>
        <dbReference type="ARBA" id="ARBA00023141"/>
    </source>
</evidence>
<evidence type="ECO:0000313" key="14">
    <source>
        <dbReference type="EMBL" id="SMH66893.1"/>
    </source>
</evidence>
<dbReference type="CDD" id="cd01065">
    <property type="entry name" value="NAD_bind_Shikimate_DH"/>
    <property type="match status" value="1"/>
</dbReference>
<comment type="function">
    <text evidence="8">Involved in the biosynthesis of the chorismate, which leads to the biosynthesis of aromatic amino acids. Catalyzes the reversible NADPH linked reduction of 3-dehydroshikimate (DHSA) to yield shikimate (SA).</text>
</comment>
<keyword evidence="6 8" id="KW-0057">Aromatic amino acid biosynthesis</keyword>
<dbReference type="InterPro" id="IPR036291">
    <property type="entry name" value="NAD(P)-bd_dom_sf"/>
</dbReference>
<evidence type="ECO:0000256" key="3">
    <source>
        <dbReference type="ARBA" id="ARBA00022605"/>
    </source>
</evidence>
<comment type="catalytic activity">
    <reaction evidence="7 8">
        <text>shikimate + NADP(+) = 3-dehydroshikimate + NADPH + H(+)</text>
        <dbReference type="Rhea" id="RHEA:17737"/>
        <dbReference type="ChEBI" id="CHEBI:15378"/>
        <dbReference type="ChEBI" id="CHEBI:16630"/>
        <dbReference type="ChEBI" id="CHEBI:36208"/>
        <dbReference type="ChEBI" id="CHEBI:57783"/>
        <dbReference type="ChEBI" id="CHEBI:58349"/>
        <dbReference type="EC" id="1.1.1.25"/>
    </reaction>
</comment>
<comment type="caution">
    <text evidence="8">Lacks conserved residue(s) required for the propagation of feature annotation.</text>
</comment>
<evidence type="ECO:0000259" key="9">
    <source>
        <dbReference type="Pfam" id="PF01488"/>
    </source>
</evidence>
<keyword evidence="16" id="KW-1185">Reference proteome</keyword>
<reference evidence="12" key="2">
    <citation type="submission" date="2014-07" db="EMBL/GenBank/DDBJ databases">
        <title>Initial genome analysis of the psychrotolerant acidophile Acidithiobacillus ferrivorans CF27: insights into iron and sulfur oxidation pathways and into biofilm formation.</title>
        <authorList>
            <person name="Talla E."/>
            <person name="Hedrich S."/>
            <person name="Mangenot S."/>
            <person name="Ji B."/>
            <person name="Johnson D.B."/>
            <person name="Barbe V."/>
            <person name="Bonnefoy V."/>
        </authorList>
    </citation>
    <scope>NUCLEOTIDE SEQUENCE [LARGE SCALE GENOMIC DNA]</scope>
    <source>
        <strain evidence="12">CF27</strain>
    </source>
</reference>
<accession>A0A060UQ34</accession>
<dbReference type="EMBL" id="MASQ01000128">
    <property type="protein sequence ID" value="OCB01706.1"/>
    <property type="molecule type" value="Genomic_DNA"/>
</dbReference>
<evidence type="ECO:0000256" key="4">
    <source>
        <dbReference type="ARBA" id="ARBA00022857"/>
    </source>
</evidence>
<dbReference type="EMBL" id="LT841305">
    <property type="protein sequence ID" value="SMH66893.1"/>
    <property type="molecule type" value="Genomic_DNA"/>
</dbReference>
<name>A0A060UQ34_9PROT</name>
<dbReference type="RefSeq" id="WP_035190766.1">
    <property type="nucleotide sequence ID" value="NZ_CCCS020000002.1"/>
</dbReference>
<dbReference type="SUPFAM" id="SSF51735">
    <property type="entry name" value="NAD(P)-binding Rossmann-fold domains"/>
    <property type="match status" value="1"/>
</dbReference>
<feature type="binding site" evidence="8">
    <location>
        <begin position="32"/>
        <end position="34"/>
    </location>
    <ligand>
        <name>shikimate</name>
        <dbReference type="ChEBI" id="CHEBI:36208"/>
    </ligand>
</feature>
<dbReference type="Gene3D" id="3.40.50.10860">
    <property type="entry name" value="Leucine Dehydrogenase, chain A, domain 1"/>
    <property type="match status" value="1"/>
</dbReference>
<dbReference type="AlphaFoldDB" id="A0A060UQ34"/>
<proteinExistence type="inferred from homology"/>
<feature type="binding site" evidence="8">
    <location>
        <position position="104"/>
    </location>
    <ligand>
        <name>shikimate</name>
        <dbReference type="ChEBI" id="CHEBI:36208"/>
    </ligand>
</feature>
<evidence type="ECO:0000313" key="12">
    <source>
        <dbReference type="EMBL" id="CDQ08689.1"/>
    </source>
</evidence>
<feature type="binding site" evidence="8">
    <location>
        <position position="79"/>
    </location>
    <ligand>
        <name>shikimate</name>
        <dbReference type="ChEBI" id="CHEBI:36208"/>
    </ligand>
</feature>
<feature type="domain" description="Quinate/shikimate 5-dehydrogenase/glutamyl-tRNA reductase" evidence="9">
    <location>
        <begin position="135"/>
        <end position="192"/>
    </location>
</feature>
<comment type="subunit">
    <text evidence="8">Homodimer.</text>
</comment>
<dbReference type="GO" id="GO:0009423">
    <property type="term" value="P:chorismate biosynthetic process"/>
    <property type="evidence" value="ECO:0007669"/>
    <property type="project" value="UniProtKB-UniRule"/>
</dbReference>
<gene>
    <name evidence="8 12" type="primary">aroE</name>
    <name evidence="12" type="ORF">AFERRI_100124</name>
    <name evidence="14" type="ORF">AFERRI_50094</name>
    <name evidence="13" type="ORF">BBC27_02365</name>
</gene>
<feature type="binding site" evidence="8">
    <location>
        <begin position="144"/>
        <end position="148"/>
    </location>
    <ligand>
        <name>NADP(+)</name>
        <dbReference type="ChEBI" id="CHEBI:58349"/>
    </ligand>
</feature>
<dbReference type="Pfam" id="PF08501">
    <property type="entry name" value="Shikimate_dh_N"/>
    <property type="match status" value="1"/>
</dbReference>
<dbReference type="UniPathway" id="UPA00053">
    <property type="reaction ID" value="UER00087"/>
</dbReference>
<feature type="domain" description="Shikimate dehydrogenase substrate binding N-terminal" evidence="10">
    <location>
        <begin position="24"/>
        <end position="106"/>
    </location>
</feature>
<evidence type="ECO:0000259" key="11">
    <source>
        <dbReference type="Pfam" id="PF18317"/>
    </source>
</evidence>
<dbReference type="EMBL" id="CCCS020000002">
    <property type="protein sequence ID" value="CDQ08689.1"/>
    <property type="molecule type" value="Genomic_DNA"/>
</dbReference>
<dbReference type="SUPFAM" id="SSF53223">
    <property type="entry name" value="Aminoacid dehydrogenase-like, N-terminal domain"/>
    <property type="match status" value="1"/>
</dbReference>
<dbReference type="Proteomes" id="UP000193925">
    <property type="component" value="Chromosome AFERRI"/>
</dbReference>
<organism evidence="12">
    <name type="scientific">Acidithiobacillus ferrivorans</name>
    <dbReference type="NCBI Taxonomy" id="160808"/>
    <lineage>
        <taxon>Bacteria</taxon>
        <taxon>Pseudomonadati</taxon>
        <taxon>Pseudomonadota</taxon>
        <taxon>Acidithiobacillia</taxon>
        <taxon>Acidithiobacillales</taxon>
        <taxon>Acidithiobacillaceae</taxon>
        <taxon>Acidithiobacillus</taxon>
    </lineage>
</organism>
<feature type="binding site" evidence="8">
    <location>
        <position position="266"/>
    </location>
    <ligand>
        <name>shikimate</name>
        <dbReference type="ChEBI" id="CHEBI:36208"/>
    </ligand>
</feature>
<dbReference type="Proteomes" id="UP000093129">
    <property type="component" value="Unassembled WGS sequence"/>
</dbReference>
<feature type="active site" description="Proton acceptor" evidence="8">
    <location>
        <position position="83"/>
    </location>
</feature>
<comment type="pathway">
    <text evidence="1 8">Metabolic intermediate biosynthesis; chorismate biosynthesis; chorismate from D-erythrose 4-phosphate and phosphoenolpyruvate: step 4/7.</text>
</comment>
<reference evidence="13 15" key="3">
    <citation type="submission" date="2016-07" db="EMBL/GenBank/DDBJ databases">
        <title>Draft genome of a psychrotolerant acidophile Acidithiobacillus ferrivorans strain YL15.</title>
        <authorList>
            <person name="Peng T."/>
            <person name="Ma L."/>
            <person name="Nan M."/>
            <person name="An N."/>
            <person name="Wang M."/>
            <person name="Qiu G."/>
            <person name="Zeng W."/>
        </authorList>
    </citation>
    <scope>NUCLEOTIDE SEQUENCE [LARGE SCALE GENOMIC DNA]</scope>
    <source>
        <strain evidence="13 15">YL15</strain>
    </source>
</reference>
<evidence type="ECO:0000313" key="16">
    <source>
        <dbReference type="Proteomes" id="UP000193925"/>
    </source>
</evidence>
<dbReference type="Pfam" id="PF18317">
    <property type="entry name" value="SDH_C"/>
    <property type="match status" value="1"/>
</dbReference>
<dbReference type="GO" id="GO:0050661">
    <property type="term" value="F:NADP binding"/>
    <property type="evidence" value="ECO:0007669"/>
    <property type="project" value="InterPro"/>
</dbReference>
<evidence type="ECO:0000256" key="2">
    <source>
        <dbReference type="ARBA" id="ARBA00012962"/>
    </source>
</evidence>
<dbReference type="GO" id="GO:0005829">
    <property type="term" value="C:cytosol"/>
    <property type="evidence" value="ECO:0007669"/>
    <property type="project" value="TreeGrafter"/>
</dbReference>
<dbReference type="PANTHER" id="PTHR21089">
    <property type="entry name" value="SHIKIMATE DEHYDROGENASE"/>
    <property type="match status" value="1"/>
</dbReference>
<dbReference type="NCBIfam" id="TIGR00507">
    <property type="entry name" value="aroE"/>
    <property type="match status" value="1"/>
</dbReference>
<reference evidence="12" key="1">
    <citation type="submission" date="2014-03" db="EMBL/GenBank/DDBJ databases">
        <authorList>
            <person name="Genoscope - CEA"/>
        </authorList>
    </citation>
    <scope>NUCLEOTIDE SEQUENCE [LARGE SCALE GENOMIC DNA]</scope>
    <source>
        <strain evidence="12">CF27</strain>
    </source>
</reference>
<keyword evidence="3 8" id="KW-0028">Amino-acid biosynthesis</keyword>
<dbReference type="Gene3D" id="3.40.50.720">
    <property type="entry name" value="NAD(P)-binding Rossmann-like Domain"/>
    <property type="match status" value="1"/>
</dbReference>
<dbReference type="EC" id="1.1.1.25" evidence="2 8"/>
<feature type="binding site" evidence="8">
    <location>
        <position position="238"/>
    </location>
    <ligand>
        <name>shikimate</name>
        <dbReference type="ChEBI" id="CHEBI:36208"/>
    </ligand>
</feature>
<keyword evidence="5 8" id="KW-0560">Oxidoreductase</keyword>
<feature type="binding site" evidence="8">
    <location>
        <position position="236"/>
    </location>
    <ligand>
        <name>NADP(+)</name>
        <dbReference type="ChEBI" id="CHEBI:58349"/>
    </ligand>
</feature>
<feature type="domain" description="SDH C-terminal" evidence="11">
    <location>
        <begin position="259"/>
        <end position="289"/>
    </location>
</feature>
<feature type="binding site" evidence="8">
    <location>
        <position position="119"/>
    </location>
    <ligand>
        <name>shikimate</name>
        <dbReference type="ChEBI" id="CHEBI:36208"/>
    </ligand>
</feature>
<evidence type="ECO:0000256" key="7">
    <source>
        <dbReference type="ARBA" id="ARBA00049442"/>
    </source>
</evidence>
<keyword evidence="4 8" id="KW-0521">NADP</keyword>
<dbReference type="InterPro" id="IPR022893">
    <property type="entry name" value="Shikimate_DH_fam"/>
</dbReference>
<dbReference type="GO" id="GO:0008652">
    <property type="term" value="P:amino acid biosynthetic process"/>
    <property type="evidence" value="ECO:0007669"/>
    <property type="project" value="UniProtKB-KW"/>
</dbReference>
<feature type="binding site" evidence="8">
    <location>
        <position position="259"/>
    </location>
    <ligand>
        <name>NADP(+)</name>
        <dbReference type="ChEBI" id="CHEBI:58349"/>
    </ligand>
</feature>
<dbReference type="GO" id="GO:0004764">
    <property type="term" value="F:shikimate 3-dehydrogenase (NADP+) activity"/>
    <property type="evidence" value="ECO:0007669"/>
    <property type="project" value="UniProtKB-UniRule"/>
</dbReference>
<dbReference type="InterPro" id="IPR011342">
    <property type="entry name" value="Shikimate_DH"/>
</dbReference>
<dbReference type="InterPro" id="IPR041121">
    <property type="entry name" value="SDH_C"/>
</dbReference>
<evidence type="ECO:0000259" key="10">
    <source>
        <dbReference type="Pfam" id="PF08501"/>
    </source>
</evidence>
<dbReference type="HAMAP" id="MF_00222">
    <property type="entry name" value="Shikimate_DH_AroE"/>
    <property type="match status" value="1"/>
</dbReference>
<evidence type="ECO:0000313" key="15">
    <source>
        <dbReference type="Proteomes" id="UP000093129"/>
    </source>
</evidence>
<dbReference type="GO" id="GO:0019632">
    <property type="term" value="P:shikimate metabolic process"/>
    <property type="evidence" value="ECO:0007669"/>
    <property type="project" value="InterPro"/>
</dbReference>
<evidence type="ECO:0000256" key="8">
    <source>
        <dbReference type="HAMAP-Rule" id="MF_00222"/>
    </source>
</evidence>
<evidence type="ECO:0000256" key="5">
    <source>
        <dbReference type="ARBA" id="ARBA00023002"/>
    </source>
</evidence>
<dbReference type="GO" id="GO:0009073">
    <property type="term" value="P:aromatic amino acid family biosynthetic process"/>
    <property type="evidence" value="ECO:0007669"/>
    <property type="project" value="UniProtKB-KW"/>
</dbReference>
<dbReference type="Pfam" id="PF01488">
    <property type="entry name" value="Shikimate_DH"/>
    <property type="match status" value="1"/>
</dbReference>
<evidence type="ECO:0000256" key="1">
    <source>
        <dbReference type="ARBA" id="ARBA00004871"/>
    </source>
</evidence>
<dbReference type="InterPro" id="IPR013708">
    <property type="entry name" value="Shikimate_DH-bd_N"/>
</dbReference>
<evidence type="ECO:0000313" key="13">
    <source>
        <dbReference type="EMBL" id="OCB01706.1"/>
    </source>
</evidence>
<comment type="similarity">
    <text evidence="8">Belongs to the shikimate dehydrogenase family.</text>
</comment>
<sequence>MGRFPQPDISNCWHPGGGTAVYGILGQSVTHSLSPWMHRLFAAQQDRDLVYVPFPVHAEAIATALAGLPALGVRGVNVTVPHKEAVLPLMQQLSATARAIGAVNTVCFTPSGIEGYNTDALGFQRALERAAGLGWQQYPATVIGAGGAARAIVYALGHAGCPAIYLANRHLPRAESLAAQFPDLPVHPIPLDSGALSAVLPLSVLLINTSVRGLHGEHHPELDLTRMPKNGSVYDIVYNPLTTPLLRAARQAGLGAIDGLGMLVEQGAESFRIWTGTLPQTAAVEEILRRWLQIQHTLR</sequence>
<dbReference type="InterPro" id="IPR046346">
    <property type="entry name" value="Aminoacid_DH-like_N_sf"/>
</dbReference>
<reference evidence="14 16" key="4">
    <citation type="submission" date="2017-03" db="EMBL/GenBank/DDBJ databases">
        <authorList>
            <person name="Regsiter A."/>
            <person name="William W."/>
        </authorList>
    </citation>
    <scope>NUCLEOTIDE SEQUENCE [LARGE SCALE GENOMIC DNA]</scope>
    <source>
        <strain evidence="14">PRJEB5721</strain>
    </source>
</reference>
<dbReference type="PANTHER" id="PTHR21089:SF1">
    <property type="entry name" value="BIFUNCTIONAL 3-DEHYDROQUINATE DEHYDRATASE_SHIKIMATE DEHYDROGENASE, CHLOROPLASTIC"/>
    <property type="match status" value="1"/>
</dbReference>
<dbReference type="InterPro" id="IPR006151">
    <property type="entry name" value="Shikm_DH/Glu-tRNA_Rdtase"/>
</dbReference>